<dbReference type="PANTHER" id="PTHR12147">
    <property type="entry name" value="METALLOPEPTIDASE M28 FAMILY MEMBER"/>
    <property type="match status" value="1"/>
</dbReference>
<reference evidence="3 4" key="1">
    <citation type="submission" date="2022-11" db="EMBL/GenBank/DDBJ databases">
        <title>The characterization of three novel Bacteroidetes species and genomic analysis of their roles in tidal elemental geochemical cycles.</title>
        <authorList>
            <person name="Ma K.-J."/>
        </authorList>
    </citation>
    <scope>NUCLEOTIDE SEQUENCE [LARGE SCALE GENOMIC DNA]</scope>
    <source>
        <strain evidence="3 4">M82</strain>
    </source>
</reference>
<evidence type="ECO:0000256" key="1">
    <source>
        <dbReference type="SAM" id="SignalP"/>
    </source>
</evidence>
<organism evidence="3 4">
    <name type="scientific">Pontibacter anaerobius</name>
    <dbReference type="NCBI Taxonomy" id="2993940"/>
    <lineage>
        <taxon>Bacteria</taxon>
        <taxon>Pseudomonadati</taxon>
        <taxon>Bacteroidota</taxon>
        <taxon>Cytophagia</taxon>
        <taxon>Cytophagales</taxon>
        <taxon>Hymenobacteraceae</taxon>
        <taxon>Pontibacter</taxon>
    </lineage>
</organism>
<evidence type="ECO:0000259" key="2">
    <source>
        <dbReference type="Pfam" id="PF04389"/>
    </source>
</evidence>
<dbReference type="Proteomes" id="UP001207228">
    <property type="component" value="Unassembled WGS sequence"/>
</dbReference>
<sequence length="310" mass="34590">MKKSLVLAFILATPLLGLAQRSKPDAALLLRDVKVLSADSMQGRRSGSEGNLMAQEYILKRFREIGLKPFNNSYKQHFEIDTKRAKVPEATNLIGYIPGKSDKAIIVTAHYDHIGQRDGEVYNGADDNASGVGALLAAAAYFAKHPPKHTIIFAALDGEELGLQGAKAFLDNPPVPLHKILLNVNMDMLGINGKGELYASGTFHNPELKPYLLKVKPREKARLVLGHDQPDQGHDDWTNQSDHFRFHERGIPYVYFGVEDHPHYHKPSDDFENINHTFYPDAAALVIDFLELIDTDLQRLPLKNQAAKPE</sequence>
<keyword evidence="1" id="KW-0732">Signal</keyword>
<dbReference type="SUPFAM" id="SSF53187">
    <property type="entry name" value="Zn-dependent exopeptidases"/>
    <property type="match status" value="1"/>
</dbReference>
<feature type="domain" description="Peptidase M28" evidence="2">
    <location>
        <begin position="92"/>
        <end position="288"/>
    </location>
</feature>
<dbReference type="InterPro" id="IPR007484">
    <property type="entry name" value="Peptidase_M28"/>
</dbReference>
<evidence type="ECO:0000313" key="4">
    <source>
        <dbReference type="Proteomes" id="UP001207228"/>
    </source>
</evidence>
<protein>
    <submittedName>
        <fullName evidence="3">M28 family peptidase</fullName>
    </submittedName>
</protein>
<feature type="chain" id="PRO_5045642712" evidence="1">
    <location>
        <begin position="20"/>
        <end position="310"/>
    </location>
</feature>
<dbReference type="EMBL" id="JAPFQO010000009">
    <property type="protein sequence ID" value="MCX2741109.1"/>
    <property type="molecule type" value="Genomic_DNA"/>
</dbReference>
<feature type="signal peptide" evidence="1">
    <location>
        <begin position="1"/>
        <end position="19"/>
    </location>
</feature>
<name>A0ABT3RHK1_9BACT</name>
<dbReference type="Gene3D" id="3.40.630.10">
    <property type="entry name" value="Zn peptidases"/>
    <property type="match status" value="1"/>
</dbReference>
<keyword evidence="4" id="KW-1185">Reference proteome</keyword>
<evidence type="ECO:0000313" key="3">
    <source>
        <dbReference type="EMBL" id="MCX2741109.1"/>
    </source>
</evidence>
<dbReference type="InterPro" id="IPR045175">
    <property type="entry name" value="M28_fam"/>
</dbReference>
<dbReference type="PANTHER" id="PTHR12147:SF26">
    <property type="entry name" value="PEPTIDASE M28 DOMAIN-CONTAINING PROTEIN"/>
    <property type="match status" value="1"/>
</dbReference>
<accession>A0ABT3RHK1</accession>
<gene>
    <name evidence="3" type="ORF">OO017_14215</name>
</gene>
<dbReference type="RefSeq" id="WP_266053213.1">
    <property type="nucleotide sequence ID" value="NZ_JAPFQO010000009.1"/>
</dbReference>
<proteinExistence type="predicted"/>
<comment type="caution">
    <text evidence="3">The sequence shown here is derived from an EMBL/GenBank/DDBJ whole genome shotgun (WGS) entry which is preliminary data.</text>
</comment>
<dbReference type="Pfam" id="PF04389">
    <property type="entry name" value="Peptidase_M28"/>
    <property type="match status" value="1"/>
</dbReference>